<keyword evidence="8" id="KW-0653">Protein transport</keyword>
<dbReference type="PANTHER" id="PTHR23284:SF0">
    <property type="entry name" value="PROLACTIN REGULATORY ELEMENT-BINDING PROTEIN"/>
    <property type="match status" value="1"/>
</dbReference>
<evidence type="ECO:0000313" key="13">
    <source>
        <dbReference type="EMBL" id="KIP09202.1"/>
    </source>
</evidence>
<evidence type="ECO:0000256" key="4">
    <source>
        <dbReference type="ARBA" id="ARBA00022692"/>
    </source>
</evidence>
<dbReference type="GO" id="GO:0015031">
    <property type="term" value="P:protein transport"/>
    <property type="evidence" value="ECO:0007669"/>
    <property type="project" value="UniProtKB-KW"/>
</dbReference>
<evidence type="ECO:0000256" key="7">
    <source>
        <dbReference type="ARBA" id="ARBA00022892"/>
    </source>
</evidence>
<evidence type="ECO:0000256" key="12">
    <source>
        <dbReference type="SAM" id="Phobius"/>
    </source>
</evidence>
<dbReference type="GO" id="GO:0005789">
    <property type="term" value="C:endoplasmic reticulum membrane"/>
    <property type="evidence" value="ECO:0007669"/>
    <property type="project" value="UniProtKB-SubCell"/>
</dbReference>
<keyword evidence="6" id="KW-0256">Endoplasmic reticulum</keyword>
<keyword evidence="5" id="KW-0677">Repeat</keyword>
<dbReference type="GO" id="GO:0003400">
    <property type="term" value="P:regulation of COPII vesicle coating"/>
    <property type="evidence" value="ECO:0007669"/>
    <property type="project" value="TreeGrafter"/>
</dbReference>
<keyword evidence="14" id="KW-1185">Reference proteome</keyword>
<gene>
    <name evidence="13" type="ORF">PHLGIDRAFT_103212</name>
</gene>
<dbReference type="SUPFAM" id="SSF50978">
    <property type="entry name" value="WD40 repeat-like"/>
    <property type="match status" value="1"/>
</dbReference>
<dbReference type="SMART" id="SM00320">
    <property type="entry name" value="WD40"/>
    <property type="match status" value="3"/>
</dbReference>
<evidence type="ECO:0000256" key="5">
    <source>
        <dbReference type="ARBA" id="ARBA00022737"/>
    </source>
</evidence>
<evidence type="ECO:0000256" key="1">
    <source>
        <dbReference type="ARBA" id="ARBA00004648"/>
    </source>
</evidence>
<evidence type="ECO:0000313" key="14">
    <source>
        <dbReference type="Proteomes" id="UP000053257"/>
    </source>
</evidence>
<evidence type="ECO:0000256" key="6">
    <source>
        <dbReference type="ARBA" id="ARBA00022824"/>
    </source>
</evidence>
<dbReference type="STRING" id="745531.A0A0C3SAH2"/>
<dbReference type="InterPro" id="IPR015943">
    <property type="entry name" value="WD40/YVTN_repeat-like_dom_sf"/>
</dbReference>
<evidence type="ECO:0000256" key="8">
    <source>
        <dbReference type="ARBA" id="ARBA00022927"/>
    </source>
</evidence>
<reference evidence="13 14" key="1">
    <citation type="journal article" date="2014" name="PLoS Genet.">
        <title>Analysis of the Phlebiopsis gigantea genome, transcriptome and secretome provides insight into its pioneer colonization strategies of wood.</title>
        <authorList>
            <person name="Hori C."/>
            <person name="Ishida T."/>
            <person name="Igarashi K."/>
            <person name="Samejima M."/>
            <person name="Suzuki H."/>
            <person name="Master E."/>
            <person name="Ferreira P."/>
            <person name="Ruiz-Duenas F.J."/>
            <person name="Held B."/>
            <person name="Canessa P."/>
            <person name="Larrondo L.F."/>
            <person name="Schmoll M."/>
            <person name="Druzhinina I.S."/>
            <person name="Kubicek C.P."/>
            <person name="Gaskell J.A."/>
            <person name="Kersten P."/>
            <person name="St John F."/>
            <person name="Glasner J."/>
            <person name="Sabat G."/>
            <person name="Splinter BonDurant S."/>
            <person name="Syed K."/>
            <person name="Yadav J."/>
            <person name="Mgbeahuruike A.C."/>
            <person name="Kovalchuk A."/>
            <person name="Asiegbu F.O."/>
            <person name="Lackner G."/>
            <person name="Hoffmeister D."/>
            <person name="Rencoret J."/>
            <person name="Gutierrez A."/>
            <person name="Sun H."/>
            <person name="Lindquist E."/>
            <person name="Barry K."/>
            <person name="Riley R."/>
            <person name="Grigoriev I.V."/>
            <person name="Henrissat B."/>
            <person name="Kues U."/>
            <person name="Berka R.M."/>
            <person name="Martinez A.T."/>
            <person name="Covert S.F."/>
            <person name="Blanchette R.A."/>
            <person name="Cullen D."/>
        </authorList>
    </citation>
    <scope>NUCLEOTIDE SEQUENCE [LARGE SCALE GENOMIC DNA]</scope>
    <source>
        <strain evidence="13 14">11061_1 CR5-6</strain>
    </source>
</reference>
<proteinExistence type="predicted"/>
<dbReference type="HOGENOM" id="CLU_037666_0_0_1"/>
<dbReference type="Gene3D" id="2.130.10.10">
    <property type="entry name" value="YVTN repeat-like/Quinoprotein amine dehydrogenase"/>
    <property type="match status" value="1"/>
</dbReference>
<dbReference type="PANTHER" id="PTHR23284">
    <property type="entry name" value="PROLACTIN REGULATORY ELEMENT BINDING PROTEIN"/>
    <property type="match status" value="1"/>
</dbReference>
<keyword evidence="2" id="KW-0813">Transport</keyword>
<keyword evidence="3 11" id="KW-0853">WD repeat</keyword>
<comment type="subcellular location">
    <subcellularLocation>
        <location evidence="1">Endoplasmic reticulum membrane</location>
        <topology evidence="1">Single-pass type II membrane protein</topology>
    </subcellularLocation>
</comment>
<feature type="transmembrane region" description="Helical" evidence="12">
    <location>
        <begin position="372"/>
        <end position="391"/>
    </location>
</feature>
<evidence type="ECO:0000256" key="9">
    <source>
        <dbReference type="ARBA" id="ARBA00022989"/>
    </source>
</evidence>
<evidence type="ECO:0000256" key="3">
    <source>
        <dbReference type="ARBA" id="ARBA00022574"/>
    </source>
</evidence>
<feature type="repeat" description="WD" evidence="11">
    <location>
        <begin position="330"/>
        <end position="360"/>
    </location>
</feature>
<dbReference type="Proteomes" id="UP000053257">
    <property type="component" value="Unassembled WGS sequence"/>
</dbReference>
<sequence>MRVHHTSHPLPAFPVYSCSFVAPDELVLGGGGGQSRSGVKNKLRLYKVESFKRLDPLDEYELDKGEDVPMSMAAWPKTKEIVCGINSSEDSLKSGVNQNCRQFAVQENKLAFMASTSTLTLDKAQEDNYQKVTVLSPDGNFLAVAGFKELSLLHYPSLEPAASSIHVDKEIYDASFSPTGLTVCTTASLLVYSLPPSKTGGISKKVVGKKKAVPTPSLTLLRTVDRPNLPGKNAGSTFRAARYHPQDPDVLYTMVNSLPPKTRTKNAPQISFVCKWDTKTWNVTKLRKVSDRNLTCFDISPNGKFLAYGSSDLTVGILNTQALAPLLTILKAHEFPPTTLRFSPSSDLLVSGSVDNTIRIVSVPENLVAASWSSWIIVLVTLLVILFAILAQQMH</sequence>
<accession>A0A0C3SAH2</accession>
<dbReference type="PROSITE" id="PS50082">
    <property type="entry name" value="WD_REPEATS_2"/>
    <property type="match status" value="1"/>
</dbReference>
<keyword evidence="9 12" id="KW-1133">Transmembrane helix</keyword>
<dbReference type="OrthoDB" id="2013972at2759"/>
<name>A0A0C3SAH2_PHLG1</name>
<evidence type="ECO:0000256" key="11">
    <source>
        <dbReference type="PROSITE-ProRule" id="PRU00221"/>
    </source>
</evidence>
<dbReference type="GO" id="GO:0005085">
    <property type="term" value="F:guanyl-nucleotide exchange factor activity"/>
    <property type="evidence" value="ECO:0007669"/>
    <property type="project" value="InterPro"/>
</dbReference>
<dbReference type="Pfam" id="PF00400">
    <property type="entry name" value="WD40"/>
    <property type="match status" value="1"/>
</dbReference>
<evidence type="ECO:0000256" key="2">
    <source>
        <dbReference type="ARBA" id="ARBA00022448"/>
    </source>
</evidence>
<dbReference type="InterPro" id="IPR036322">
    <property type="entry name" value="WD40_repeat_dom_sf"/>
</dbReference>
<evidence type="ECO:0000256" key="10">
    <source>
        <dbReference type="ARBA" id="ARBA00023136"/>
    </source>
</evidence>
<organism evidence="13 14">
    <name type="scientific">Phlebiopsis gigantea (strain 11061_1 CR5-6)</name>
    <name type="common">White-rot fungus</name>
    <name type="synonym">Peniophora gigantea</name>
    <dbReference type="NCBI Taxonomy" id="745531"/>
    <lineage>
        <taxon>Eukaryota</taxon>
        <taxon>Fungi</taxon>
        <taxon>Dikarya</taxon>
        <taxon>Basidiomycota</taxon>
        <taxon>Agaricomycotina</taxon>
        <taxon>Agaricomycetes</taxon>
        <taxon>Polyporales</taxon>
        <taxon>Phanerochaetaceae</taxon>
        <taxon>Phlebiopsis</taxon>
    </lineage>
</organism>
<dbReference type="AlphaFoldDB" id="A0A0C3SAH2"/>
<protein>
    <submittedName>
        <fullName evidence="13">Uncharacterized protein</fullName>
    </submittedName>
</protein>
<dbReference type="InterPro" id="IPR045260">
    <property type="entry name" value="Sec12-like"/>
</dbReference>
<dbReference type="EMBL" id="KN840469">
    <property type="protein sequence ID" value="KIP09202.1"/>
    <property type="molecule type" value="Genomic_DNA"/>
</dbReference>
<dbReference type="InterPro" id="IPR001680">
    <property type="entry name" value="WD40_rpt"/>
</dbReference>
<dbReference type="GO" id="GO:0006888">
    <property type="term" value="P:endoplasmic reticulum to Golgi vesicle-mediated transport"/>
    <property type="evidence" value="ECO:0007669"/>
    <property type="project" value="TreeGrafter"/>
</dbReference>
<dbReference type="PROSITE" id="PS50294">
    <property type="entry name" value="WD_REPEATS_REGION"/>
    <property type="match status" value="1"/>
</dbReference>
<keyword evidence="10 12" id="KW-0472">Membrane</keyword>
<keyword evidence="7" id="KW-0931">ER-Golgi transport</keyword>
<keyword evidence="4 12" id="KW-0812">Transmembrane</keyword>